<protein>
    <recommendedName>
        <fullName evidence="3">Lipoprotein SmpA/OmlA domain-containing protein</fullName>
    </recommendedName>
</protein>
<feature type="compositionally biased region" description="Pro residues" evidence="1">
    <location>
        <begin position="11"/>
        <end position="21"/>
    </location>
</feature>
<dbReference type="AlphaFoldDB" id="A0A380TEJ6"/>
<reference evidence="2" key="1">
    <citation type="submission" date="2018-07" db="EMBL/GenBank/DDBJ databases">
        <authorList>
            <person name="Quirk P.G."/>
            <person name="Krulwich T.A."/>
        </authorList>
    </citation>
    <scope>NUCLEOTIDE SEQUENCE</scope>
</reference>
<feature type="region of interest" description="Disordered" evidence="1">
    <location>
        <begin position="1"/>
        <end position="32"/>
    </location>
</feature>
<sequence>MRRQRQRQEAPPYPAFTPPPTQRRALPGRGWPACAGHDDKGAHLFPKKHVMRGPRSLLVTVLVDKMRWTWAFIFQLVETFKMGANMRRLAIFGSILMLLGCATTHEGSELVDEQIQKIKIGVTKKDQIISLFGQPQQQGMGFITPVPPDTANPTYTNRISVERSNSPRDGETLIYVDATKVIKGFGLVDYSERSLNVYLVKGVVSECILASTRFGQEGSSRQEQRCGQPANH</sequence>
<accession>A0A380TEJ6</accession>
<evidence type="ECO:0008006" key="3">
    <source>
        <dbReference type="Google" id="ProtNLM"/>
    </source>
</evidence>
<name>A0A380TEJ6_9ZZZZ</name>
<dbReference type="EMBL" id="UIDG01000242">
    <property type="protein sequence ID" value="SUS06716.1"/>
    <property type="molecule type" value="Genomic_DNA"/>
</dbReference>
<organism evidence="2">
    <name type="scientific">metagenome</name>
    <dbReference type="NCBI Taxonomy" id="256318"/>
    <lineage>
        <taxon>unclassified sequences</taxon>
        <taxon>metagenomes</taxon>
    </lineage>
</organism>
<gene>
    <name evidence="2" type="ORF">DF3PB_3160003</name>
</gene>
<proteinExistence type="predicted"/>
<evidence type="ECO:0000313" key="2">
    <source>
        <dbReference type="EMBL" id="SUS06716.1"/>
    </source>
</evidence>
<evidence type="ECO:0000256" key="1">
    <source>
        <dbReference type="SAM" id="MobiDB-lite"/>
    </source>
</evidence>